<dbReference type="RefSeq" id="WP_031755106.1">
    <property type="nucleotide sequence ID" value="NZ_LLUW01000023.1"/>
</dbReference>
<keyword evidence="1" id="KW-0378">Hydrolase</keyword>
<dbReference type="AlphaFoldDB" id="Q8GPW4"/>
<organism evidence="3">
    <name type="scientific">Pseudomonas aeruginosa</name>
    <dbReference type="NCBI Taxonomy" id="287"/>
    <lineage>
        <taxon>Bacteria</taxon>
        <taxon>Pseudomonadati</taxon>
        <taxon>Pseudomonadota</taxon>
        <taxon>Gammaproteobacteria</taxon>
        <taxon>Pseudomonadales</taxon>
        <taxon>Pseudomonadaceae</taxon>
        <taxon>Pseudomonas</taxon>
    </lineage>
</organism>
<dbReference type="Pfam" id="PF12706">
    <property type="entry name" value="Lactamase_B_2"/>
    <property type="match status" value="1"/>
</dbReference>
<sequence>MKIRQIRNATLVIEYGGKKFLIDPWLAEKGAYPGFGGTLNSHLRNPTADLVVPMEEIVNVDAVILTHDHPDHWDEVAANAIPKDKPFFVQHFADRESIRRAGFTDVRVLTGNPEFEGVKLIKTPGQHGSDEGVQAAYDLLLEISGVVFKHSDEKTLYIAGDTIWNQYVEANLKEYKPDVIILNAGDAQVPQYGNIIMNKEDVLSVCTAAPEAVVIASHMESVNHAMLTRTELRGFLKENGMSSRVLIPEDGETFAL</sequence>
<dbReference type="InterPro" id="IPR001279">
    <property type="entry name" value="Metallo-B-lactamas"/>
</dbReference>
<proteinExistence type="predicted"/>
<evidence type="ECO:0000259" key="2">
    <source>
        <dbReference type="Pfam" id="PF12706"/>
    </source>
</evidence>
<dbReference type="GO" id="GO:0016787">
    <property type="term" value="F:hydrolase activity"/>
    <property type="evidence" value="ECO:0007669"/>
    <property type="project" value="UniProtKB-KW"/>
</dbReference>
<protein>
    <submittedName>
        <fullName evidence="3">Uncharacterized protein ORF SG38</fullName>
    </submittedName>
</protein>
<gene>
    <name evidence="3" type="primary">ORF SG38</name>
</gene>
<reference evidence="3" key="1">
    <citation type="journal article" date="2002" name="J. Bacteriol.">
        <title>Gene islands integrated into tRNA(Gly) genes confer genome diversity on a Pseudomonas aeruginosa clone.</title>
        <authorList>
            <person name="Larbig K.D."/>
            <person name="Christmann A."/>
            <person name="Johann A."/>
            <person name="Klockgether J."/>
            <person name="Hartsch T."/>
            <person name="Merkl R."/>
            <person name="Wiehlmann L."/>
            <person name="Fritz H.-J."/>
            <person name="Tuemmler B."/>
        </authorList>
    </citation>
    <scope>NUCLEOTIDE SEQUENCE</scope>
    <source>
        <strain evidence="3">SG17M</strain>
    </source>
</reference>
<dbReference type="SUPFAM" id="SSF56281">
    <property type="entry name" value="Metallo-hydrolase/oxidoreductase"/>
    <property type="match status" value="1"/>
</dbReference>
<dbReference type="InterPro" id="IPR036866">
    <property type="entry name" value="RibonucZ/Hydroxyglut_hydro"/>
</dbReference>
<dbReference type="Gene3D" id="3.60.15.10">
    <property type="entry name" value="Ribonuclease Z/Hydroxyacylglutathione hydrolase-like"/>
    <property type="match status" value="1"/>
</dbReference>
<evidence type="ECO:0000313" key="3">
    <source>
        <dbReference type="EMBL" id="AAN62260.1"/>
    </source>
</evidence>
<dbReference type="PANTHER" id="PTHR43546:SF9">
    <property type="entry name" value="L-ASCORBATE-6-PHOSPHATE LACTONASE ULAG-RELATED"/>
    <property type="match status" value="1"/>
</dbReference>
<dbReference type="InterPro" id="IPR050114">
    <property type="entry name" value="UPF0173_UPF0282_UlaG_hydrolase"/>
</dbReference>
<dbReference type="PANTHER" id="PTHR43546">
    <property type="entry name" value="UPF0173 METAL-DEPENDENT HYDROLASE MJ1163-RELATED"/>
    <property type="match status" value="1"/>
</dbReference>
<dbReference type="EMBL" id="AF440524">
    <property type="protein sequence ID" value="AAN62260.1"/>
    <property type="molecule type" value="Genomic_DNA"/>
</dbReference>
<name>Q8GPW4_PSEAI</name>
<feature type="domain" description="Metallo-beta-lactamase" evidence="2">
    <location>
        <begin position="20"/>
        <end position="219"/>
    </location>
</feature>
<evidence type="ECO:0000256" key="1">
    <source>
        <dbReference type="ARBA" id="ARBA00022801"/>
    </source>
</evidence>
<accession>Q8GPW4</accession>